<dbReference type="Pfam" id="PF00174">
    <property type="entry name" value="Oxidored_molyb"/>
    <property type="match status" value="1"/>
</dbReference>
<reference evidence="2" key="1">
    <citation type="journal article" date="2021" name="Arch. Microbiol.">
        <title>Methyloradius palustris gen. nov., sp. nov., a methanol-oxidizing bacterium isolated from snow.</title>
        <authorList>
            <person name="Miyadera T."/>
            <person name="Kojima H."/>
            <person name="Fukui M."/>
        </authorList>
    </citation>
    <scope>NUCLEOTIDE SEQUENCE</scope>
    <source>
        <strain evidence="2">Zm11</strain>
    </source>
</reference>
<dbReference type="CDD" id="cd02109">
    <property type="entry name" value="arch_bact_SO_family_Moco"/>
    <property type="match status" value="1"/>
</dbReference>
<feature type="domain" description="Oxidoreductase molybdopterin-binding" evidence="1">
    <location>
        <begin position="53"/>
        <end position="196"/>
    </location>
</feature>
<proteinExistence type="predicted"/>
<dbReference type="EMBL" id="AP024110">
    <property type="protein sequence ID" value="BCM25820.1"/>
    <property type="molecule type" value="Genomic_DNA"/>
</dbReference>
<dbReference type="PANTHER" id="PTHR43032">
    <property type="entry name" value="PROTEIN-METHIONINE-SULFOXIDE REDUCTASE"/>
    <property type="match status" value="1"/>
</dbReference>
<dbReference type="PANTHER" id="PTHR43032:SF4">
    <property type="entry name" value="OXIDOREDUCTASE MOLYBDOPTERIN-BINDING DOMAIN-CONTAINING PROTEIN"/>
    <property type="match status" value="1"/>
</dbReference>
<dbReference type="KEGG" id="mpau:ZMTM_20790"/>
<organism evidence="2 3">
    <name type="scientific">Methyloradius palustris</name>
    <dbReference type="NCBI Taxonomy" id="2778876"/>
    <lineage>
        <taxon>Bacteria</taxon>
        <taxon>Pseudomonadati</taxon>
        <taxon>Pseudomonadota</taxon>
        <taxon>Betaproteobacteria</taxon>
        <taxon>Nitrosomonadales</taxon>
        <taxon>Methylophilaceae</taxon>
        <taxon>Methyloradius</taxon>
    </lineage>
</organism>
<dbReference type="Gene3D" id="3.90.420.10">
    <property type="entry name" value="Oxidoreductase, molybdopterin-binding domain"/>
    <property type="match status" value="1"/>
</dbReference>
<sequence length="216" mass="24520">MPDWKKMIAGKVALAVKAKLQGVKPSKPSNDERIPAGQTRVTTFPVLDLGIRPNINTTNWNLRIFGLVENPLSLDWGEFRKLPQIKDVSDFHCVTRWSQLDMDWEGVSASELLMQAAPLPLAKYVTLHSYDGYTTNLPLEALLDDDVLVAHSVLGHPLTAEHGGPVRMVVPKRYAWKSAKWLKSIEIHAEDRPGFWEQRGYHNEADPWLEQRFSND</sequence>
<dbReference type="SUPFAM" id="SSF56524">
    <property type="entry name" value="Oxidoreductase molybdopterin-binding domain"/>
    <property type="match status" value="1"/>
</dbReference>
<keyword evidence="3" id="KW-1185">Reference proteome</keyword>
<dbReference type="AlphaFoldDB" id="A0A8D5G1T8"/>
<evidence type="ECO:0000313" key="3">
    <source>
        <dbReference type="Proteomes" id="UP000826722"/>
    </source>
</evidence>
<evidence type="ECO:0000313" key="2">
    <source>
        <dbReference type="EMBL" id="BCM25820.1"/>
    </source>
</evidence>
<dbReference type="InterPro" id="IPR000572">
    <property type="entry name" value="OxRdtase_Mopterin-bd_dom"/>
</dbReference>
<accession>A0A8D5G1T8</accession>
<evidence type="ECO:0000259" key="1">
    <source>
        <dbReference type="Pfam" id="PF00174"/>
    </source>
</evidence>
<dbReference type="Proteomes" id="UP000826722">
    <property type="component" value="Chromosome"/>
</dbReference>
<gene>
    <name evidence="2" type="ORF">ZMTM_20790</name>
</gene>
<name>A0A8D5G1T8_9PROT</name>
<dbReference type="InterPro" id="IPR036374">
    <property type="entry name" value="OxRdtase_Mopterin-bd_sf"/>
</dbReference>
<protein>
    <submittedName>
        <fullName evidence="2">Sulfite oxidase-like oxidoreductase</fullName>
    </submittedName>
</protein>
<dbReference type="RefSeq" id="WP_221763870.1">
    <property type="nucleotide sequence ID" value="NZ_AP024110.1"/>
</dbReference>